<protein>
    <submittedName>
        <fullName evidence="1">Uncharacterized protein</fullName>
    </submittedName>
</protein>
<name>A0A1F6PEJ9_9BACT</name>
<reference evidence="1 2" key="1">
    <citation type="journal article" date="2016" name="Nat. Commun.">
        <title>Thousands of microbial genomes shed light on interconnected biogeochemical processes in an aquifer system.</title>
        <authorList>
            <person name="Anantharaman K."/>
            <person name="Brown C.T."/>
            <person name="Hug L.A."/>
            <person name="Sharon I."/>
            <person name="Castelle C.J."/>
            <person name="Probst A.J."/>
            <person name="Thomas B.C."/>
            <person name="Singh A."/>
            <person name="Wilkins M.J."/>
            <person name="Karaoz U."/>
            <person name="Brodie E.L."/>
            <person name="Williams K.H."/>
            <person name="Hubbard S.S."/>
            <person name="Banfield J.F."/>
        </authorList>
    </citation>
    <scope>NUCLEOTIDE SEQUENCE [LARGE SCALE GENOMIC DNA]</scope>
</reference>
<evidence type="ECO:0000313" key="2">
    <source>
        <dbReference type="Proteomes" id="UP000178254"/>
    </source>
</evidence>
<gene>
    <name evidence="1" type="ORF">A2538_00255</name>
</gene>
<sequence>MSVAKYRLFITLLAATVIVVAPTVVMAETIVSSFGLEGTIDSISLQNITLSPATDVNMSTGAVLLWDNSGNSVVDTSSQPVYVVLPNSGNQNQSGTFTIGSVAQSDSEVVEINDMIVADSNYDDRAPAIPNNQFLKENNKKIKSGAQPMKSLVKRLKEMKLKINQQNLIHQRNCPW</sequence>
<accession>A0A1F6PEJ9</accession>
<dbReference type="Proteomes" id="UP000178254">
    <property type="component" value="Unassembled WGS sequence"/>
</dbReference>
<organism evidence="1 2">
    <name type="scientific">Candidatus Magasanikbacteria bacterium RIFOXYD2_FULL_41_14</name>
    <dbReference type="NCBI Taxonomy" id="1798709"/>
    <lineage>
        <taxon>Bacteria</taxon>
        <taxon>Candidatus Magasanikiibacteriota</taxon>
    </lineage>
</organism>
<comment type="caution">
    <text evidence="1">The sequence shown here is derived from an EMBL/GenBank/DDBJ whole genome shotgun (WGS) entry which is preliminary data.</text>
</comment>
<evidence type="ECO:0000313" key="1">
    <source>
        <dbReference type="EMBL" id="OGH94577.1"/>
    </source>
</evidence>
<dbReference type="AlphaFoldDB" id="A0A1F6PEJ9"/>
<dbReference type="EMBL" id="MFRE01000007">
    <property type="protein sequence ID" value="OGH94577.1"/>
    <property type="molecule type" value="Genomic_DNA"/>
</dbReference>
<proteinExistence type="predicted"/>
<dbReference type="STRING" id="1798709.A2538_00255"/>